<dbReference type="OrthoDB" id="263560at2759"/>
<comment type="similarity">
    <text evidence="2">Belongs to the TSR2 family.</text>
</comment>
<evidence type="ECO:0000313" key="7">
    <source>
        <dbReference type="Proteomes" id="UP000678393"/>
    </source>
</evidence>
<dbReference type="Pfam" id="PF10273">
    <property type="entry name" value="WGG"/>
    <property type="match status" value="1"/>
</dbReference>
<comment type="function">
    <text evidence="1">May be involved in 20S pre-rRNA processing.</text>
</comment>
<feature type="compositionally biased region" description="Low complexity" evidence="5">
    <location>
        <begin position="146"/>
        <end position="157"/>
    </location>
</feature>
<name>A0A8S3ZR78_9EUPU</name>
<feature type="region of interest" description="Disordered" evidence="5">
    <location>
        <begin position="144"/>
        <end position="193"/>
    </location>
</feature>
<reference evidence="6" key="1">
    <citation type="submission" date="2021-04" db="EMBL/GenBank/DDBJ databases">
        <authorList>
            <consortium name="Molecular Ecology Group"/>
        </authorList>
    </citation>
    <scope>NUCLEOTIDE SEQUENCE</scope>
</reference>
<organism evidence="6 7">
    <name type="scientific">Candidula unifasciata</name>
    <dbReference type="NCBI Taxonomy" id="100452"/>
    <lineage>
        <taxon>Eukaryota</taxon>
        <taxon>Metazoa</taxon>
        <taxon>Spiralia</taxon>
        <taxon>Lophotrochozoa</taxon>
        <taxon>Mollusca</taxon>
        <taxon>Gastropoda</taxon>
        <taxon>Heterobranchia</taxon>
        <taxon>Euthyneura</taxon>
        <taxon>Panpulmonata</taxon>
        <taxon>Eupulmonata</taxon>
        <taxon>Stylommatophora</taxon>
        <taxon>Helicina</taxon>
        <taxon>Helicoidea</taxon>
        <taxon>Geomitridae</taxon>
        <taxon>Candidula</taxon>
    </lineage>
</organism>
<accession>A0A8S3ZR78</accession>
<protein>
    <recommendedName>
        <fullName evidence="3">Pre-rRNA-processing protein TSR2 homolog</fullName>
    </recommendedName>
</protein>
<keyword evidence="4" id="KW-0698">rRNA processing</keyword>
<sequence length="193" mass="21752">MASSSQSMFGNAVSRVLNSWTALQLAVEHHFGGADSRAKADWMVVAIETWFKENAGIEQYEMEDFLEDVLNAEFDLKVEDNSIQEISHLICLLFRLCQENKVAEVEEKLQALPKPAVQQCRRGDDEMVGDVDILEEEWAVSPNRTSFSSQHHGSSASLQPAASSDNNMEEMEVTEEKKTDEDGWQVISRGKRK</sequence>
<comment type="caution">
    <text evidence="6">The sequence shown here is derived from an EMBL/GenBank/DDBJ whole genome shotgun (WGS) entry which is preliminary data.</text>
</comment>
<dbReference type="PANTHER" id="PTHR21250">
    <property type="entry name" value="PRE-RRNA-PROCESSING PROTEIN TSR2 HOMOLOG"/>
    <property type="match status" value="1"/>
</dbReference>
<proteinExistence type="inferred from homology"/>
<evidence type="ECO:0000256" key="3">
    <source>
        <dbReference type="ARBA" id="ARBA00017551"/>
    </source>
</evidence>
<dbReference type="AlphaFoldDB" id="A0A8S3ZR78"/>
<evidence type="ECO:0000256" key="4">
    <source>
        <dbReference type="ARBA" id="ARBA00022552"/>
    </source>
</evidence>
<dbReference type="Proteomes" id="UP000678393">
    <property type="component" value="Unassembled WGS sequence"/>
</dbReference>
<evidence type="ECO:0000313" key="6">
    <source>
        <dbReference type="EMBL" id="CAG5128911.1"/>
    </source>
</evidence>
<keyword evidence="7" id="KW-1185">Reference proteome</keyword>
<dbReference type="EMBL" id="CAJHNH020003268">
    <property type="protein sequence ID" value="CAG5128911.1"/>
    <property type="molecule type" value="Genomic_DNA"/>
</dbReference>
<evidence type="ECO:0000256" key="5">
    <source>
        <dbReference type="SAM" id="MobiDB-lite"/>
    </source>
</evidence>
<evidence type="ECO:0000256" key="2">
    <source>
        <dbReference type="ARBA" id="ARBA00006524"/>
    </source>
</evidence>
<dbReference type="InterPro" id="IPR019398">
    <property type="entry name" value="Pre-rRNA_process_TSR2"/>
</dbReference>
<dbReference type="GO" id="GO:0006364">
    <property type="term" value="P:rRNA processing"/>
    <property type="evidence" value="ECO:0007669"/>
    <property type="project" value="UniProtKB-KW"/>
</dbReference>
<evidence type="ECO:0000256" key="1">
    <source>
        <dbReference type="ARBA" id="ARBA00002210"/>
    </source>
</evidence>
<gene>
    <name evidence="6" type="ORF">CUNI_LOCUS14469</name>
</gene>